<gene>
    <name evidence="1" type="ORF">I4F81_009405</name>
</gene>
<evidence type="ECO:0000313" key="2">
    <source>
        <dbReference type="Proteomes" id="UP000798662"/>
    </source>
</evidence>
<dbReference type="EMBL" id="CM020619">
    <property type="protein sequence ID" value="KAK1866893.1"/>
    <property type="molecule type" value="Genomic_DNA"/>
</dbReference>
<dbReference type="Proteomes" id="UP000798662">
    <property type="component" value="Chromosome 2"/>
</dbReference>
<keyword evidence="2" id="KW-1185">Reference proteome</keyword>
<proteinExistence type="predicted"/>
<reference evidence="1" key="1">
    <citation type="submission" date="2019-11" db="EMBL/GenBank/DDBJ databases">
        <title>Nori genome reveals adaptations in red seaweeds to the harsh intertidal environment.</title>
        <authorList>
            <person name="Wang D."/>
            <person name="Mao Y."/>
        </authorList>
    </citation>
    <scope>NUCLEOTIDE SEQUENCE</scope>
    <source>
        <tissue evidence="1">Gametophyte</tissue>
    </source>
</reference>
<name>A0ACC3CAJ5_PYRYE</name>
<protein>
    <submittedName>
        <fullName evidence="1">Uncharacterized protein</fullName>
    </submittedName>
</protein>
<accession>A0ACC3CAJ5</accession>
<evidence type="ECO:0000313" key="1">
    <source>
        <dbReference type="EMBL" id="KAK1866893.1"/>
    </source>
</evidence>
<organism evidence="1 2">
    <name type="scientific">Pyropia yezoensis</name>
    <name type="common">Susabi-nori</name>
    <name type="synonym">Porphyra yezoensis</name>
    <dbReference type="NCBI Taxonomy" id="2788"/>
    <lineage>
        <taxon>Eukaryota</taxon>
        <taxon>Rhodophyta</taxon>
        <taxon>Bangiophyceae</taxon>
        <taxon>Bangiales</taxon>
        <taxon>Bangiaceae</taxon>
        <taxon>Pyropia</taxon>
    </lineage>
</organism>
<comment type="caution">
    <text evidence="1">The sequence shown here is derived from an EMBL/GenBank/DDBJ whole genome shotgun (WGS) entry which is preliminary data.</text>
</comment>
<sequence>MAIEMGMEMGMGAVRPWRSLLPCVFACWSCGGVVCGAWPVTAGRHGSSGNRVGGGGGPGVVCAAGSLSARDAQWRWGVDGGCDASRGGAAATMASSVEKRRRPARKPAATKRRRASALPPRPCPCHPPPPPPPACRPPPSPRPRGCEPGGGQAPAARRAPHLRRASALCPRPPTSRPPPAVAAAPTWCCARVEDARARPPPSCLAPPPPFISHPRPARTSHPCEPAMATKTGRKPQTPVRLMHVAVSAAPHPPATPPSTLFPHSKKRRQRRQTSVHAHPFPPPPPPPHPTLPPSPQPRPRGLRPGRDARRAARAARSTSLARTHSA</sequence>